<dbReference type="SUPFAM" id="SSF55729">
    <property type="entry name" value="Acyl-CoA N-acyltransferases (Nat)"/>
    <property type="match status" value="2"/>
</dbReference>
<accession>A0A7X6K417</accession>
<evidence type="ECO:0000256" key="2">
    <source>
        <dbReference type="ARBA" id="ARBA00023315"/>
    </source>
</evidence>
<proteinExistence type="predicted"/>
<sequence>MTIARPNYPDTAGTGLHWRALTPADTAAWYGLVRRMAAVDQPPWSETREDLAEYLASAANDPELTTVAGFDSGGVLRAAGRVAANPGSAVAHTWGGVDPAWRRRGIGAAVYAWQRECQRRRFEAAGITGGVLRTHAEEQDQSHNALLAAAGAAVVRYFTEMTRPLAGPLPEPPLPPGFSFAVLDPEDSEPVRLAHNEAFADHWGSEPRDAQRWAFTVRHPQLKPEWSLSVVETATGETVAYQLASFDPEFRLRHGYDEGFTDLLGVRRAWRGRGLAAALLAEAMRRFKAAGMDHAGLGVDTENPSGALGLYTRLGYTPTTRSLAWEFPLT</sequence>
<dbReference type="AlphaFoldDB" id="A0A7X6K417"/>
<keyword evidence="2" id="KW-0012">Acyltransferase</keyword>
<evidence type="ECO:0000259" key="3">
    <source>
        <dbReference type="PROSITE" id="PS51186"/>
    </source>
</evidence>
<dbReference type="InterPro" id="IPR016181">
    <property type="entry name" value="Acyl_CoA_acyltransferase"/>
</dbReference>
<organism evidence="4 5">
    <name type="scientific">Arthrobacter mobilis</name>
    <dbReference type="NCBI Taxonomy" id="2724944"/>
    <lineage>
        <taxon>Bacteria</taxon>
        <taxon>Bacillati</taxon>
        <taxon>Actinomycetota</taxon>
        <taxon>Actinomycetes</taxon>
        <taxon>Micrococcales</taxon>
        <taxon>Micrococcaceae</taxon>
        <taxon>Arthrobacter</taxon>
    </lineage>
</organism>
<dbReference type="Pfam" id="PF00583">
    <property type="entry name" value="Acetyltransf_1"/>
    <property type="match status" value="1"/>
</dbReference>
<reference evidence="4 5" key="1">
    <citation type="submission" date="2020-04" db="EMBL/GenBank/DDBJ databases">
        <title>Arthrobacter sp. nov.</title>
        <authorList>
            <person name="Liu S."/>
        </authorList>
    </citation>
    <scope>NUCLEOTIDE SEQUENCE [LARGE SCALE GENOMIC DNA]</scope>
    <source>
        <strain evidence="4 5">E918</strain>
    </source>
</reference>
<evidence type="ECO:0000256" key="1">
    <source>
        <dbReference type="ARBA" id="ARBA00022679"/>
    </source>
</evidence>
<evidence type="ECO:0000313" key="4">
    <source>
        <dbReference type="EMBL" id="NKX54892.1"/>
    </source>
</evidence>
<evidence type="ECO:0000313" key="5">
    <source>
        <dbReference type="Proteomes" id="UP000544090"/>
    </source>
</evidence>
<keyword evidence="1 4" id="KW-0808">Transferase</keyword>
<dbReference type="Proteomes" id="UP000544090">
    <property type="component" value="Unassembled WGS sequence"/>
</dbReference>
<feature type="domain" description="N-acetyltransferase" evidence="3">
    <location>
        <begin position="178"/>
        <end position="330"/>
    </location>
</feature>
<dbReference type="PANTHER" id="PTHR43420:SF47">
    <property type="entry name" value="N-ACETYLTRANSFERASE DOMAIN-CONTAINING PROTEIN"/>
    <property type="match status" value="1"/>
</dbReference>
<gene>
    <name evidence="4" type="ORF">HGG74_10135</name>
</gene>
<dbReference type="GO" id="GO:0016747">
    <property type="term" value="F:acyltransferase activity, transferring groups other than amino-acyl groups"/>
    <property type="evidence" value="ECO:0007669"/>
    <property type="project" value="InterPro"/>
</dbReference>
<dbReference type="InterPro" id="IPR050680">
    <property type="entry name" value="YpeA/RimI_acetyltransf"/>
</dbReference>
<dbReference type="EMBL" id="JAAZSQ010000008">
    <property type="protein sequence ID" value="NKX54892.1"/>
    <property type="molecule type" value="Genomic_DNA"/>
</dbReference>
<dbReference type="RefSeq" id="WP_168486237.1">
    <property type="nucleotide sequence ID" value="NZ_JAAZSQ010000008.1"/>
</dbReference>
<dbReference type="PANTHER" id="PTHR43420">
    <property type="entry name" value="ACETYLTRANSFERASE"/>
    <property type="match status" value="1"/>
</dbReference>
<name>A0A7X6K417_9MICC</name>
<protein>
    <submittedName>
        <fullName evidence="4">GNAT family N-acetyltransferase</fullName>
    </submittedName>
</protein>
<comment type="caution">
    <text evidence="4">The sequence shown here is derived from an EMBL/GenBank/DDBJ whole genome shotgun (WGS) entry which is preliminary data.</text>
</comment>
<dbReference type="InterPro" id="IPR000182">
    <property type="entry name" value="GNAT_dom"/>
</dbReference>
<dbReference type="PROSITE" id="PS51186">
    <property type="entry name" value="GNAT"/>
    <property type="match status" value="1"/>
</dbReference>
<keyword evidence="5" id="KW-1185">Reference proteome</keyword>
<dbReference type="Gene3D" id="3.40.630.30">
    <property type="match status" value="1"/>
</dbReference>